<gene>
    <name evidence="2" type="ORF">Pfra01_002863100</name>
</gene>
<dbReference type="EMBL" id="BSXT01010503">
    <property type="protein sequence ID" value="GMF80323.1"/>
    <property type="molecule type" value="Genomic_DNA"/>
</dbReference>
<evidence type="ECO:0000313" key="3">
    <source>
        <dbReference type="Proteomes" id="UP001165121"/>
    </source>
</evidence>
<proteinExistence type="predicted"/>
<feature type="compositionally biased region" description="Polar residues" evidence="1">
    <location>
        <begin position="85"/>
        <end position="105"/>
    </location>
</feature>
<comment type="caution">
    <text evidence="2">The sequence shown here is derived from an EMBL/GenBank/DDBJ whole genome shotgun (WGS) entry which is preliminary data.</text>
</comment>
<feature type="compositionally biased region" description="Basic and acidic residues" evidence="1">
    <location>
        <begin position="50"/>
        <end position="60"/>
    </location>
</feature>
<organism evidence="2 3">
    <name type="scientific">Phytophthora fragariaefolia</name>
    <dbReference type="NCBI Taxonomy" id="1490495"/>
    <lineage>
        <taxon>Eukaryota</taxon>
        <taxon>Sar</taxon>
        <taxon>Stramenopiles</taxon>
        <taxon>Oomycota</taxon>
        <taxon>Peronosporomycetes</taxon>
        <taxon>Peronosporales</taxon>
        <taxon>Peronosporaceae</taxon>
        <taxon>Phytophthora</taxon>
    </lineage>
</organism>
<feature type="region of interest" description="Disordered" evidence="1">
    <location>
        <begin position="1"/>
        <end position="105"/>
    </location>
</feature>
<dbReference type="Proteomes" id="UP001165121">
    <property type="component" value="Unassembled WGS sequence"/>
</dbReference>
<feature type="compositionally biased region" description="Basic and acidic residues" evidence="1">
    <location>
        <begin position="7"/>
        <end position="22"/>
    </location>
</feature>
<reference evidence="2" key="1">
    <citation type="submission" date="2023-04" db="EMBL/GenBank/DDBJ databases">
        <title>Phytophthora fragariaefolia NBRC 109709.</title>
        <authorList>
            <person name="Ichikawa N."/>
            <person name="Sato H."/>
            <person name="Tonouchi N."/>
        </authorList>
    </citation>
    <scope>NUCLEOTIDE SEQUENCE</scope>
    <source>
        <strain evidence="2">NBRC 109709</strain>
    </source>
</reference>
<feature type="compositionally biased region" description="Polar residues" evidence="1">
    <location>
        <begin position="30"/>
        <end position="40"/>
    </location>
</feature>
<accession>A0A9W6YMW4</accession>
<evidence type="ECO:0000313" key="2">
    <source>
        <dbReference type="EMBL" id="GMF80323.1"/>
    </source>
</evidence>
<sequence>MPRLRHFKLEEHLQHRSIDDGRRLRRKSTSSRPHSQSASSEVRAPRLTRRGRDAAPDLRKTPSNPRLSHASGAVGESMTIGAIGRQQQTHSPTNSTKNKQQESQA</sequence>
<dbReference type="AlphaFoldDB" id="A0A9W6YMW4"/>
<protein>
    <submittedName>
        <fullName evidence="2">Unnamed protein product</fullName>
    </submittedName>
</protein>
<evidence type="ECO:0000256" key="1">
    <source>
        <dbReference type="SAM" id="MobiDB-lite"/>
    </source>
</evidence>
<keyword evidence="3" id="KW-1185">Reference proteome</keyword>
<name>A0A9W6YMW4_9STRA</name>